<dbReference type="Proteomes" id="UP000295706">
    <property type="component" value="Unassembled WGS sequence"/>
</dbReference>
<evidence type="ECO:0000256" key="1">
    <source>
        <dbReference type="SAM" id="SignalP"/>
    </source>
</evidence>
<organism evidence="2 3">
    <name type="scientific">Arundinibacter roseus</name>
    <dbReference type="NCBI Taxonomy" id="2070510"/>
    <lineage>
        <taxon>Bacteria</taxon>
        <taxon>Pseudomonadati</taxon>
        <taxon>Bacteroidota</taxon>
        <taxon>Cytophagia</taxon>
        <taxon>Cytophagales</taxon>
        <taxon>Spirosomataceae</taxon>
        <taxon>Arundinibacter</taxon>
    </lineage>
</organism>
<protein>
    <submittedName>
        <fullName evidence="2">Uncharacterized protein</fullName>
    </submittedName>
</protein>
<dbReference type="RefSeq" id="WP_132119723.1">
    <property type="nucleotide sequence ID" value="NZ_SMJU01000010.1"/>
</dbReference>
<keyword evidence="1" id="KW-0732">Signal</keyword>
<comment type="caution">
    <text evidence="2">The sequence shown here is derived from an EMBL/GenBank/DDBJ whole genome shotgun (WGS) entry which is preliminary data.</text>
</comment>
<feature type="signal peptide" evidence="1">
    <location>
        <begin position="1"/>
        <end position="22"/>
    </location>
</feature>
<keyword evidence="3" id="KW-1185">Reference proteome</keyword>
<dbReference type="OrthoDB" id="1466765at2"/>
<accession>A0A4R4K764</accession>
<dbReference type="AlphaFoldDB" id="A0A4R4K764"/>
<sequence>MFPTKLLGLAVVSFLCSFSLVGQDLDFQTSLPNYTAGDADGHSYVNLGNPATDVEIAVTGDKNFISTFGTPTPRPVSSGLSLQMNWSANSQCVTFTFTFAAGVSNLSFNMVEIDRGGATSSEPGKFQYQDQVTISGMLGTTPVDPLLGTATGTSISGNTITGTAATSGVINTVSFQNPVTQVTIQYCNGPDSRADPTSQGISIGDMSWDGPLPVVLTRFEGRPSENLITLNWQTSEEKNSQHFDVQRSQDAQQFSTIGTVAARGMSPALLDYTFTDSNPSSGTNYYRLRMMDVDETEAFSRIIAVSTASDNEAIYTIQSNFNELIVETQAENPAFELYTLSGRRIHFTLSRSDSRTYRLSLPPGTTEPLIFRLLTPQKAFSNKLILTD</sequence>
<dbReference type="EMBL" id="SMJU01000010">
    <property type="protein sequence ID" value="TDB63397.1"/>
    <property type="molecule type" value="Genomic_DNA"/>
</dbReference>
<feature type="chain" id="PRO_5020242461" evidence="1">
    <location>
        <begin position="23"/>
        <end position="388"/>
    </location>
</feature>
<proteinExistence type="predicted"/>
<name>A0A4R4K764_9BACT</name>
<dbReference type="InterPro" id="IPR013783">
    <property type="entry name" value="Ig-like_fold"/>
</dbReference>
<evidence type="ECO:0000313" key="2">
    <source>
        <dbReference type="EMBL" id="TDB63397.1"/>
    </source>
</evidence>
<evidence type="ECO:0000313" key="3">
    <source>
        <dbReference type="Proteomes" id="UP000295706"/>
    </source>
</evidence>
<reference evidence="2 3" key="1">
    <citation type="submission" date="2019-02" db="EMBL/GenBank/DDBJ databases">
        <title>Arundinibacter roseus gen. nov., sp. nov., a new member of the family Cytophagaceae.</title>
        <authorList>
            <person name="Szuroczki S."/>
            <person name="Khayer B."/>
            <person name="Sproer C."/>
            <person name="Toumi M."/>
            <person name="Szabo A."/>
            <person name="Felfoldi T."/>
            <person name="Schumann P."/>
            <person name="Toth E."/>
        </authorList>
    </citation>
    <scope>NUCLEOTIDE SEQUENCE [LARGE SCALE GENOMIC DNA]</scope>
    <source>
        <strain evidence="2 3">DMA-k-7a</strain>
    </source>
</reference>
<gene>
    <name evidence="2" type="ORF">EZE20_16660</name>
</gene>
<dbReference type="Gene3D" id="2.60.40.10">
    <property type="entry name" value="Immunoglobulins"/>
    <property type="match status" value="1"/>
</dbReference>